<dbReference type="CDD" id="cd00093">
    <property type="entry name" value="HTH_XRE"/>
    <property type="match status" value="1"/>
</dbReference>
<feature type="domain" description="HTH cro/C1-type" evidence="2">
    <location>
        <begin position="18"/>
        <end position="79"/>
    </location>
</feature>
<organism evidence="3 4">
    <name type="scientific">Streptomyces tardus</name>
    <dbReference type="NCBI Taxonomy" id="2780544"/>
    <lineage>
        <taxon>Bacteria</taxon>
        <taxon>Bacillati</taxon>
        <taxon>Actinomycetota</taxon>
        <taxon>Actinomycetes</taxon>
        <taxon>Kitasatosporales</taxon>
        <taxon>Streptomycetaceae</taxon>
        <taxon>Streptomyces</taxon>
    </lineage>
</organism>
<accession>A0A949JEX6</accession>
<dbReference type="GO" id="GO:0003677">
    <property type="term" value="F:DNA binding"/>
    <property type="evidence" value="ECO:0007669"/>
    <property type="project" value="InterPro"/>
</dbReference>
<evidence type="ECO:0000313" key="4">
    <source>
        <dbReference type="Proteomes" id="UP000694501"/>
    </source>
</evidence>
<dbReference type="AlphaFoldDB" id="A0A949JEX6"/>
<gene>
    <name evidence="3" type="ORF">JGS22_006215</name>
</gene>
<evidence type="ECO:0000256" key="1">
    <source>
        <dbReference type="SAM" id="MobiDB-lite"/>
    </source>
</evidence>
<feature type="compositionally biased region" description="Basic and acidic residues" evidence="1">
    <location>
        <begin position="209"/>
        <end position="219"/>
    </location>
</feature>
<protein>
    <submittedName>
        <fullName evidence="3">Helix-turn-helix domain-containing protein</fullName>
    </submittedName>
</protein>
<dbReference type="InterPro" id="IPR010982">
    <property type="entry name" value="Lambda_DNA-bd_dom_sf"/>
</dbReference>
<dbReference type="RefSeq" id="WP_096624663.1">
    <property type="nucleotide sequence ID" value="NZ_JAELVF020000001.1"/>
</dbReference>
<dbReference type="Proteomes" id="UP000694501">
    <property type="component" value="Unassembled WGS sequence"/>
</dbReference>
<reference evidence="3" key="1">
    <citation type="submission" date="2021-06" db="EMBL/GenBank/DDBJ databases">
        <title>Sequencing of actinobacteria type strains.</title>
        <authorList>
            <person name="Nguyen G.-S."/>
            <person name="Wentzel A."/>
        </authorList>
    </citation>
    <scope>NUCLEOTIDE SEQUENCE</scope>
    <source>
        <strain evidence="3">P38-E01</strain>
    </source>
</reference>
<dbReference type="PROSITE" id="PS50943">
    <property type="entry name" value="HTH_CROC1"/>
    <property type="match status" value="1"/>
</dbReference>
<dbReference type="InterPro" id="IPR001387">
    <property type="entry name" value="Cro/C1-type_HTH"/>
</dbReference>
<dbReference type="SUPFAM" id="SSF47413">
    <property type="entry name" value="lambda repressor-like DNA-binding domains"/>
    <property type="match status" value="1"/>
</dbReference>
<evidence type="ECO:0000313" key="3">
    <source>
        <dbReference type="EMBL" id="MBU7597239.1"/>
    </source>
</evidence>
<keyword evidence="4" id="KW-1185">Reference proteome</keyword>
<proteinExistence type="predicted"/>
<evidence type="ECO:0000259" key="2">
    <source>
        <dbReference type="PROSITE" id="PS50943"/>
    </source>
</evidence>
<dbReference type="Pfam" id="PF13560">
    <property type="entry name" value="HTH_31"/>
    <property type="match status" value="1"/>
</dbReference>
<name>A0A949JEX6_9ACTN</name>
<dbReference type="EMBL" id="JAELVF020000001">
    <property type="protein sequence ID" value="MBU7597239.1"/>
    <property type="molecule type" value="Genomic_DNA"/>
</dbReference>
<feature type="region of interest" description="Disordered" evidence="1">
    <location>
        <begin position="195"/>
        <end position="219"/>
    </location>
</feature>
<comment type="caution">
    <text evidence="3">The sequence shown here is derived from an EMBL/GenBank/DDBJ whole genome shotgun (WGS) entry which is preliminary data.</text>
</comment>
<dbReference type="SMART" id="SM00530">
    <property type="entry name" value="HTH_XRE"/>
    <property type="match status" value="1"/>
</dbReference>
<sequence length="219" mass="24254">MTPDQWSTAFTGRIAQRLRDSRRAAGLTMAEVAQECAARGMPEITEHSIKNLESGRKTSVSVADVVMLADVLDVPPVTLLFPLGSSAAVEVLPGRELSTWDAVAWFTGETPLDDAAPEGSPRDVLDSFRHHGDLVAASMSSYDLAQERRRVASTTLDRSRRATLLERAEGYEAHAFEDAQELRAYRERMRQRGLTPPALPDRLAFVDEPDIHPEAEERE</sequence>
<dbReference type="Gene3D" id="1.10.260.40">
    <property type="entry name" value="lambda repressor-like DNA-binding domains"/>
    <property type="match status" value="1"/>
</dbReference>